<dbReference type="InterPro" id="IPR018631">
    <property type="entry name" value="AAA-ATPase-like_dom"/>
</dbReference>
<protein>
    <submittedName>
        <fullName evidence="2">AAA family ATPase</fullName>
    </submittedName>
</protein>
<organism evidence="2 3">
    <name type="scientific">Claveliimonas monacensis</name>
    <dbReference type="NCBI Taxonomy" id="2779351"/>
    <lineage>
        <taxon>Bacteria</taxon>
        <taxon>Bacillati</taxon>
        <taxon>Bacillota</taxon>
        <taxon>Clostridia</taxon>
        <taxon>Lachnospirales</taxon>
        <taxon>Lachnospiraceae</taxon>
        <taxon>Claveliimonas</taxon>
    </lineage>
</organism>
<dbReference type="InterPro" id="IPR012547">
    <property type="entry name" value="PDDEXK_9"/>
</dbReference>
<gene>
    <name evidence="2" type="ORF">INF30_11665</name>
</gene>
<sequence>MEFLKRKLPTGIDDFEKLRKNDFYYIDKTGLIKDLLDNWGEVNLFTRPRRFGKSLNMSMLQSFFSIDSDPSVFKGLKIMNQEALCEKYMGQYPVISISLKGINGQTYETAFKMAIRVINEAASGMEYLLESTRLSENDKNSFRELLKRDMDETALFGSLRELSRLLEKHYEKNTIILIDEYDVPLAKAFENGYYEQMTFLIRNLFEQALKSNRSLKFAVLVGCMRIPNESIFTGLNNLKIRSVVDVEFDEYFGFTDAEVRNLLQYYELMDHYDIVKEWYDGYRFGNIDVYCPWDVLNYCDTLRSNPDAMPQNYWINTSSNDAVRVFIEQSDNGTTKREIERLVAGEEIKKEIRQELTYKDMYRSIDNLWSVLFTTGYLTQKGRPEGNEISLAIPNVEIRNIFTSQIMEFFKEQVKEDGHTLNLFCDALERGDAREVEQCFTGYLKKTISIRDTFVKKPMKENFYHGILLGILGVKDKWGISSNRETGDGYSDIVVETENSATGIILEIKYAHDGNLEESCKNALEQIVNTHYEEELKNEGVDRILKYGIACYKKRCKVQLIGEEEGIL</sequence>
<name>A0ABR9RLR5_9FIRM</name>
<evidence type="ECO:0000313" key="2">
    <source>
        <dbReference type="EMBL" id="MBE5063910.1"/>
    </source>
</evidence>
<comment type="caution">
    <text evidence="2">The sequence shown here is derived from an EMBL/GenBank/DDBJ whole genome shotgun (WGS) entry which is preliminary data.</text>
</comment>
<dbReference type="EMBL" id="JADCKL010000011">
    <property type="protein sequence ID" value="MBE5063910.1"/>
    <property type="molecule type" value="Genomic_DNA"/>
</dbReference>
<proteinExistence type="predicted"/>
<evidence type="ECO:0000313" key="3">
    <source>
        <dbReference type="Proteomes" id="UP000758652"/>
    </source>
</evidence>
<keyword evidence="3" id="KW-1185">Reference proteome</keyword>
<reference evidence="2 3" key="1">
    <citation type="submission" date="2020-10" db="EMBL/GenBank/DDBJ databases">
        <title>ChiBAC.</title>
        <authorList>
            <person name="Zenner C."/>
            <person name="Hitch T.C.A."/>
            <person name="Clavel T."/>
        </authorList>
    </citation>
    <scope>NUCLEOTIDE SEQUENCE [LARGE SCALE GENOMIC DNA]</scope>
    <source>
        <strain evidence="2 3">DSM 108991</strain>
    </source>
</reference>
<dbReference type="Pfam" id="PF09820">
    <property type="entry name" value="AAA-ATPase_like"/>
    <property type="match status" value="1"/>
</dbReference>
<dbReference type="Proteomes" id="UP000758652">
    <property type="component" value="Unassembled WGS sequence"/>
</dbReference>
<dbReference type="PANTHER" id="PTHR34825:SF1">
    <property type="entry name" value="AAA-ATPASE-LIKE DOMAIN-CONTAINING PROTEIN"/>
    <property type="match status" value="1"/>
</dbReference>
<accession>A0ABR9RLR5</accession>
<evidence type="ECO:0000259" key="1">
    <source>
        <dbReference type="Pfam" id="PF09820"/>
    </source>
</evidence>
<dbReference type="PANTHER" id="PTHR34825">
    <property type="entry name" value="CONSERVED PROTEIN, WITH A WEAK D-GALACTARATE DEHYDRATASE/ALTRONATE HYDROLASE DOMAIN"/>
    <property type="match status" value="1"/>
</dbReference>
<dbReference type="RefSeq" id="WP_226395320.1">
    <property type="nucleotide sequence ID" value="NZ_JADCKL010000011.1"/>
</dbReference>
<dbReference type="Pfam" id="PF08011">
    <property type="entry name" value="PDDEXK_9"/>
    <property type="match status" value="1"/>
</dbReference>
<feature type="domain" description="AAA-ATPase-like" evidence="1">
    <location>
        <begin position="9"/>
        <end position="232"/>
    </location>
</feature>